<evidence type="ECO:0000313" key="3">
    <source>
        <dbReference type="Proteomes" id="UP000639606"/>
    </source>
</evidence>
<organism evidence="2 3">
    <name type="scientific">Saccharothrix coeruleofusca</name>
    <dbReference type="NCBI Taxonomy" id="33919"/>
    <lineage>
        <taxon>Bacteria</taxon>
        <taxon>Bacillati</taxon>
        <taxon>Actinomycetota</taxon>
        <taxon>Actinomycetes</taxon>
        <taxon>Pseudonocardiales</taxon>
        <taxon>Pseudonocardiaceae</taxon>
        <taxon>Saccharothrix</taxon>
    </lineage>
</organism>
<protein>
    <submittedName>
        <fullName evidence="2">Uncharacterized protein</fullName>
    </submittedName>
</protein>
<dbReference type="AlphaFoldDB" id="A0A918API2"/>
<reference evidence="2" key="2">
    <citation type="submission" date="2020-09" db="EMBL/GenBank/DDBJ databases">
        <authorList>
            <person name="Sun Q."/>
            <person name="Ohkuma M."/>
        </authorList>
    </citation>
    <scope>NUCLEOTIDE SEQUENCE</scope>
    <source>
        <strain evidence="2">JCM 3313</strain>
    </source>
</reference>
<reference evidence="2" key="1">
    <citation type="journal article" date="2014" name="Int. J. Syst. Evol. Microbiol.">
        <title>Complete genome sequence of Corynebacterium casei LMG S-19264T (=DSM 44701T), isolated from a smear-ripened cheese.</title>
        <authorList>
            <consortium name="US DOE Joint Genome Institute (JGI-PGF)"/>
            <person name="Walter F."/>
            <person name="Albersmeier A."/>
            <person name="Kalinowski J."/>
            <person name="Ruckert C."/>
        </authorList>
    </citation>
    <scope>NUCLEOTIDE SEQUENCE</scope>
    <source>
        <strain evidence="2">JCM 3313</strain>
    </source>
</reference>
<evidence type="ECO:0000313" key="2">
    <source>
        <dbReference type="EMBL" id="GGP69653.1"/>
    </source>
</evidence>
<keyword evidence="3" id="KW-1185">Reference proteome</keyword>
<evidence type="ECO:0000256" key="1">
    <source>
        <dbReference type="SAM" id="MobiDB-lite"/>
    </source>
</evidence>
<name>A0A918API2_9PSEU</name>
<feature type="compositionally biased region" description="Basic and acidic residues" evidence="1">
    <location>
        <begin position="92"/>
        <end position="117"/>
    </location>
</feature>
<comment type="caution">
    <text evidence="2">The sequence shown here is derived from an EMBL/GenBank/DDBJ whole genome shotgun (WGS) entry which is preliminary data.</text>
</comment>
<sequence>MLSGVLHAAYFERMETKHVTVPLEEAEQAALSAFADPQRAEHAALEAWAAERGLAMRSSEADVVRTLLCAGIDALQKKTLERGYAHLAEAQRAGEGRHVERSTRKARQAQRDQRMPA</sequence>
<dbReference type="Proteomes" id="UP000639606">
    <property type="component" value="Unassembled WGS sequence"/>
</dbReference>
<proteinExistence type="predicted"/>
<accession>A0A918API2</accession>
<feature type="region of interest" description="Disordered" evidence="1">
    <location>
        <begin position="89"/>
        <end position="117"/>
    </location>
</feature>
<dbReference type="EMBL" id="BMRG01000011">
    <property type="protein sequence ID" value="GGP69653.1"/>
    <property type="molecule type" value="Genomic_DNA"/>
</dbReference>
<gene>
    <name evidence="2" type="ORF">GCM10010185_48150</name>
</gene>